<dbReference type="SUPFAM" id="SSF51735">
    <property type="entry name" value="NAD(P)-binding Rossmann-fold domains"/>
    <property type="match status" value="1"/>
</dbReference>
<feature type="active site" description="Proton acceptor" evidence="7">
    <location>
        <position position="263"/>
    </location>
</feature>
<feature type="binding site" evidence="8">
    <location>
        <position position="148"/>
    </location>
    <ligand>
        <name>substrate</name>
    </ligand>
</feature>
<keyword evidence="2 9" id="KW-0479">Metal-binding</keyword>
<dbReference type="PRINTS" id="PR00732">
    <property type="entry name" value="GLHYDRLASE4"/>
</dbReference>
<feature type="binding site" evidence="9">
    <location>
        <position position="201"/>
    </location>
    <ligand>
        <name>Mn(2+)</name>
        <dbReference type="ChEBI" id="CHEBI:29035"/>
    </ligand>
</feature>
<dbReference type="InterPro" id="IPR022616">
    <property type="entry name" value="Glyco_hydro_4_C"/>
</dbReference>
<evidence type="ECO:0000256" key="9">
    <source>
        <dbReference type="PIRSR" id="PIRSR601088-3"/>
    </source>
</evidence>
<proteinExistence type="inferred from homology"/>
<evidence type="ECO:0000256" key="2">
    <source>
        <dbReference type="ARBA" id="ARBA00022723"/>
    </source>
</evidence>
<keyword evidence="9" id="KW-0408">Iron</keyword>
<protein>
    <submittedName>
        <fullName evidence="14">Maltose-6'-phosphate glucosidase</fullName>
    </submittedName>
    <submittedName>
        <fullName evidence="13">Phospho-alpha-glucosidase PagL</fullName>
    </submittedName>
</protein>
<dbReference type="InterPro" id="IPR019802">
    <property type="entry name" value="GlycHydrolase_4_CS"/>
</dbReference>
<dbReference type="GO" id="GO:0046872">
    <property type="term" value="F:metal ion binding"/>
    <property type="evidence" value="ECO:0007669"/>
    <property type="project" value="UniProtKB-KW"/>
</dbReference>
<dbReference type="InterPro" id="IPR036291">
    <property type="entry name" value="NAD(P)-bd_dom_sf"/>
</dbReference>
<keyword evidence="6 11" id="KW-0326">Glycosidase</keyword>
<evidence type="ECO:0000256" key="3">
    <source>
        <dbReference type="ARBA" id="ARBA00022801"/>
    </source>
</evidence>
<dbReference type="OrthoDB" id="9808275at2"/>
<keyword evidence="5 9" id="KW-0464">Manganese</keyword>
<dbReference type="AlphaFoldDB" id="A0A1I5NMF3"/>
<evidence type="ECO:0000256" key="6">
    <source>
        <dbReference type="ARBA" id="ARBA00023295"/>
    </source>
</evidence>
<evidence type="ECO:0000256" key="11">
    <source>
        <dbReference type="RuleBase" id="RU361152"/>
    </source>
</evidence>
<evidence type="ECO:0000259" key="12">
    <source>
        <dbReference type="Pfam" id="PF11975"/>
    </source>
</evidence>
<feature type="domain" description="Glycosyl hydrolase family 4 C-terminal" evidence="12">
    <location>
        <begin position="196"/>
        <end position="415"/>
    </location>
</feature>
<dbReference type="EMBL" id="FOXC01000010">
    <property type="protein sequence ID" value="SFP22989.1"/>
    <property type="molecule type" value="Genomic_DNA"/>
</dbReference>
<evidence type="ECO:0000313" key="13">
    <source>
        <dbReference type="EMBL" id="GEM01386.1"/>
    </source>
</evidence>
<evidence type="ECO:0000256" key="7">
    <source>
        <dbReference type="PIRSR" id="PIRSR601088-1"/>
    </source>
</evidence>
<dbReference type="SUPFAM" id="SSF56327">
    <property type="entry name" value="LDH C-terminal domain-like"/>
    <property type="match status" value="1"/>
</dbReference>
<dbReference type="InterPro" id="IPR015955">
    <property type="entry name" value="Lactate_DH/Glyco_Ohase_4_C"/>
</dbReference>
<keyword evidence="3 11" id="KW-0378">Hydrolase</keyword>
<dbReference type="GO" id="GO:0016616">
    <property type="term" value="F:oxidoreductase activity, acting on the CH-OH group of donors, NAD or NADP as acceptor"/>
    <property type="evidence" value="ECO:0007669"/>
    <property type="project" value="InterPro"/>
</dbReference>
<dbReference type="PANTHER" id="PTHR32092:SF14">
    <property type="entry name" value="MALTOSE-6'-PHOSPHATE GLUCOSIDASE"/>
    <property type="match status" value="1"/>
</dbReference>
<dbReference type="RefSeq" id="WP_089831153.1">
    <property type="nucleotide sequence ID" value="NZ_BJWI01000009.1"/>
</dbReference>
<evidence type="ECO:0000256" key="5">
    <source>
        <dbReference type="ARBA" id="ARBA00023211"/>
    </source>
</evidence>
<comment type="cofactor">
    <cofactor evidence="11">
        <name>NAD(+)</name>
        <dbReference type="ChEBI" id="CHEBI:57540"/>
    </cofactor>
    <text evidence="11">Binds 1 NAD(+) per subunit.</text>
</comment>
<feature type="binding site" evidence="8">
    <location>
        <position position="283"/>
    </location>
    <ligand>
        <name>substrate</name>
    </ligand>
</feature>
<dbReference type="PANTHER" id="PTHR32092">
    <property type="entry name" value="6-PHOSPHO-BETA-GLUCOSIDASE-RELATED"/>
    <property type="match status" value="1"/>
</dbReference>
<accession>A0A1I5NMF3</accession>
<keyword evidence="9" id="KW-0170">Cobalt</keyword>
<dbReference type="Gene3D" id="3.40.50.720">
    <property type="entry name" value="NAD(P)-binding Rossmann-like Domain"/>
    <property type="match status" value="1"/>
</dbReference>
<evidence type="ECO:0000256" key="4">
    <source>
        <dbReference type="ARBA" id="ARBA00023027"/>
    </source>
</evidence>
<evidence type="ECO:0000313" key="16">
    <source>
        <dbReference type="Proteomes" id="UP000321547"/>
    </source>
</evidence>
<dbReference type="Pfam" id="PF11975">
    <property type="entry name" value="Glyco_hydro_4C"/>
    <property type="match status" value="1"/>
</dbReference>
<dbReference type="Gene3D" id="3.90.110.10">
    <property type="entry name" value="Lactate dehydrogenase/glycoside hydrolase, family 4, C-terminal"/>
    <property type="match status" value="1"/>
</dbReference>
<dbReference type="Pfam" id="PF02056">
    <property type="entry name" value="Glyco_hydro_4"/>
    <property type="match status" value="1"/>
</dbReference>
<evidence type="ECO:0000256" key="8">
    <source>
        <dbReference type="PIRSR" id="PIRSR601088-2"/>
    </source>
</evidence>
<feature type="binding site" evidence="8">
    <location>
        <position position="94"/>
    </location>
    <ligand>
        <name>substrate</name>
    </ligand>
</feature>
<comment type="similarity">
    <text evidence="1 11">Belongs to the glycosyl hydrolase 4 family.</text>
</comment>
<organism evidence="14 15">
    <name type="scientific">Halolactibacillus halophilus</name>
    <dbReference type="NCBI Taxonomy" id="306540"/>
    <lineage>
        <taxon>Bacteria</taxon>
        <taxon>Bacillati</taxon>
        <taxon>Bacillota</taxon>
        <taxon>Bacilli</taxon>
        <taxon>Bacillales</taxon>
        <taxon>Bacillaceae</taxon>
        <taxon>Halolactibacillus</taxon>
    </lineage>
</organism>
<evidence type="ECO:0000313" key="14">
    <source>
        <dbReference type="EMBL" id="SFP22989.1"/>
    </source>
</evidence>
<dbReference type="GO" id="GO:0004553">
    <property type="term" value="F:hydrolase activity, hydrolyzing O-glycosyl compounds"/>
    <property type="evidence" value="ECO:0007669"/>
    <property type="project" value="InterPro"/>
</dbReference>
<sequence length="440" mass="49854">MKKVNITIVGGGSTYTPALLDTLVRYQDQVSIDNLVLFDTDEARQREVGDFAEVLFKERYSSVNSIKCTTNIEEAFSDTDFILMQIRSGGLEMRKHDEKVPLSHGVVGQETCGPGGFSYGMRTLKDFIEIIKEIRRQSPEAWIINYSNPAAIVAEATKREFPNDQRLINICDMPIGIMDAFSNILGVSRKQLSPRYFGLNHFGWFTNLYDQEGNDRLPEIKEYLKHDAILPTEKAMSDDSWKKTFEQLAQMTNDFDGPVPNTYLQYYLYPKKIVKESDPHHTRADQVIAGREKEVFSMISAVKQKNSTEGIEISSGVHGDYIVDLMTAIINNRNDLFIIMVENKGVIENLPSEAMVEVPCLVNSHNIEPLRVGPIDTFYKGLIENQYAYEKLTVDAFYNNSYDAALKALTLNRTVVDADLAKSILNDLIEANNDTWPKLN</sequence>
<dbReference type="Proteomes" id="UP000321547">
    <property type="component" value="Unassembled WGS sequence"/>
</dbReference>
<keyword evidence="9" id="KW-0533">Nickel</keyword>
<keyword evidence="4 11" id="KW-0520">NAD</keyword>
<feature type="site" description="Increases basicity of active site Tyr" evidence="10">
    <location>
        <position position="110"/>
    </location>
</feature>
<reference evidence="13 16" key="2">
    <citation type="submission" date="2019-07" db="EMBL/GenBank/DDBJ databases">
        <title>Whole genome shotgun sequence of Halolactibacillus halophilus NBRC 100868.</title>
        <authorList>
            <person name="Hosoyama A."/>
            <person name="Uohara A."/>
            <person name="Ohji S."/>
            <person name="Ichikawa N."/>
        </authorList>
    </citation>
    <scope>NUCLEOTIDE SEQUENCE [LARGE SCALE GENOMIC DNA]</scope>
    <source>
        <strain evidence="13 16">NBRC 100868</strain>
    </source>
</reference>
<dbReference type="PROSITE" id="PS01324">
    <property type="entry name" value="GLYCOSYL_HYDROL_F4"/>
    <property type="match status" value="1"/>
</dbReference>
<dbReference type="Proteomes" id="UP000242243">
    <property type="component" value="Unassembled WGS sequence"/>
</dbReference>
<keyword evidence="16" id="KW-1185">Reference proteome</keyword>
<feature type="active site" description="Proton donor" evidence="7">
    <location>
        <position position="172"/>
    </location>
</feature>
<evidence type="ECO:0000313" key="15">
    <source>
        <dbReference type="Proteomes" id="UP000242243"/>
    </source>
</evidence>
<feature type="binding site" evidence="9">
    <location>
        <position position="171"/>
    </location>
    <ligand>
        <name>Mn(2+)</name>
        <dbReference type="ChEBI" id="CHEBI:29035"/>
    </ligand>
</feature>
<dbReference type="EMBL" id="BJWI01000009">
    <property type="protein sequence ID" value="GEM01386.1"/>
    <property type="molecule type" value="Genomic_DNA"/>
</dbReference>
<dbReference type="STRING" id="306540.SAMN05421839_11028"/>
<reference evidence="14 15" key="1">
    <citation type="submission" date="2016-10" db="EMBL/GenBank/DDBJ databases">
        <authorList>
            <person name="de Groot N.N."/>
        </authorList>
    </citation>
    <scope>NUCLEOTIDE SEQUENCE [LARGE SCALE GENOMIC DNA]</scope>
    <source>
        <strain evidence="14 15">DSM 17073</strain>
    </source>
</reference>
<name>A0A1I5NMF3_9BACI</name>
<evidence type="ECO:0000256" key="10">
    <source>
        <dbReference type="PIRSR" id="PIRSR601088-4"/>
    </source>
</evidence>
<dbReference type="GO" id="GO:0005975">
    <property type="term" value="P:carbohydrate metabolic process"/>
    <property type="evidence" value="ECO:0007669"/>
    <property type="project" value="InterPro"/>
</dbReference>
<gene>
    <name evidence="13" type="primary">pagL</name>
    <name evidence="13" type="ORF">HHA03_09180</name>
    <name evidence="14" type="ORF">SAMN05421839_11028</name>
</gene>
<dbReference type="InterPro" id="IPR001088">
    <property type="entry name" value="Glyco_hydro_4"/>
</dbReference>
<evidence type="ECO:0000256" key="1">
    <source>
        <dbReference type="ARBA" id="ARBA00010141"/>
    </source>
</evidence>